<dbReference type="AlphaFoldDB" id="A0A372KN85"/>
<proteinExistence type="predicted"/>
<evidence type="ECO:0000313" key="5">
    <source>
        <dbReference type="Proteomes" id="UP000262901"/>
    </source>
</evidence>
<evidence type="ECO:0000313" key="3">
    <source>
        <dbReference type="EMBL" id="RFU53374.1"/>
    </source>
</evidence>
<protein>
    <submittedName>
        <fullName evidence="3">Uncharacterized protein</fullName>
    </submittedName>
</protein>
<reference evidence="4" key="3">
    <citation type="submission" date="2018-08" db="EMBL/GenBank/DDBJ databases">
        <title>Streptococcus chenjunshii sp. nov., isolated from stools sample of the Tibetan antelope in the Qinghai-Tibet plateau, China.</title>
        <authorList>
            <person name="Tian Z."/>
        </authorList>
    </citation>
    <scope>NUCLEOTIDE SEQUENCE [LARGE SCALE GENOMIC DNA]</scope>
    <source>
        <strain evidence="4">Z15</strain>
    </source>
</reference>
<sequence length="63" mass="6923">MKTKIAVAASILIFQRKRCTAVSSASPVSFGNSIFKHHIIAVFCRRTASLSHFISIFLKKSAV</sequence>
<evidence type="ECO:0000313" key="6">
    <source>
        <dbReference type="Proteomes" id="UP000264056"/>
    </source>
</evidence>
<dbReference type="Proteomes" id="UP000264056">
    <property type="component" value="Unassembled WGS sequence"/>
</dbReference>
<evidence type="ECO:0000313" key="2">
    <source>
        <dbReference type="EMBL" id="RFU50982.1"/>
    </source>
</evidence>
<accession>A0A346NDQ3</accession>
<dbReference type="KEGG" id="schj:DDV21_008660"/>
<reference evidence="2 6" key="1">
    <citation type="submission" date="2018-08" db="EMBL/GenBank/DDBJ databases">
        <title>Draft genome of Streptococcus sp .nov. Z2.</title>
        <authorList>
            <person name="Tian Z."/>
        </authorList>
    </citation>
    <scope>NUCLEOTIDE SEQUENCE [LARGE SCALE GENOMIC DNA]</scope>
    <source>
        <strain evidence="2 6">Z2</strain>
    </source>
</reference>
<organism evidence="3 5">
    <name type="scientific">Streptococcus chenjunshii</name>
    <dbReference type="NCBI Taxonomy" id="2173853"/>
    <lineage>
        <taxon>Bacteria</taxon>
        <taxon>Bacillati</taxon>
        <taxon>Bacillota</taxon>
        <taxon>Bacilli</taxon>
        <taxon>Lactobacillales</taxon>
        <taxon>Streptococcaceae</taxon>
        <taxon>Streptococcus</taxon>
    </lineage>
</organism>
<dbReference type="EMBL" id="QVQY01000012">
    <property type="protein sequence ID" value="RFU50982.1"/>
    <property type="molecule type" value="Genomic_DNA"/>
</dbReference>
<evidence type="ECO:0000313" key="4">
    <source>
        <dbReference type="Proteomes" id="UP000246115"/>
    </source>
</evidence>
<dbReference type="EMBL" id="QVQZ01000008">
    <property type="protein sequence ID" value="RFU53374.1"/>
    <property type="molecule type" value="Genomic_DNA"/>
</dbReference>
<dbReference type="Proteomes" id="UP000262901">
    <property type="component" value="Unassembled WGS sequence"/>
</dbReference>
<dbReference type="EMBL" id="CP031733">
    <property type="protein sequence ID" value="AXQ79148.1"/>
    <property type="molecule type" value="Genomic_DNA"/>
</dbReference>
<gene>
    <name evidence="1" type="ORF">DDV21_008660</name>
    <name evidence="2" type="ORF">DDV22_05805</name>
    <name evidence="3" type="ORF">DDV23_04945</name>
</gene>
<name>A0A372KN85_9STRE</name>
<accession>A0A372KN85</accession>
<reference evidence="1" key="4">
    <citation type="journal article" date="2019" name="Int. J. Syst. Evol. Microbiol.">
        <title>Streptococcus chenjunshii sp. nov. isolated from feces of Tibetan antelopes.</title>
        <authorList>
            <person name="Tian Z."/>
            <person name="Lu S."/>
            <person name="Jin D."/>
            <person name="Yang J."/>
            <person name="Pu J."/>
            <person name="Lai X.H."/>
            <person name="Bai X.N."/>
            <person name="Wu X.M."/>
            <person name="Li J."/>
            <person name="Wang S."/>
            <person name="Xu J."/>
        </authorList>
    </citation>
    <scope>NUCLEOTIDE SEQUENCE</scope>
    <source>
        <strain evidence="1">Z15</strain>
    </source>
</reference>
<keyword evidence="6" id="KW-1185">Reference proteome</keyword>
<evidence type="ECO:0000313" key="1">
    <source>
        <dbReference type="EMBL" id="AXQ79148.1"/>
    </source>
</evidence>
<dbReference type="Proteomes" id="UP000246115">
    <property type="component" value="Chromosome"/>
</dbReference>
<reference evidence="3 5" key="2">
    <citation type="submission" date="2018-08" db="EMBL/GenBank/DDBJ databases">
        <title>Draft genome of Streptococcus sp. nov. Z1.</title>
        <authorList>
            <person name="Tian Z."/>
        </authorList>
    </citation>
    <scope>NUCLEOTIDE SEQUENCE [LARGE SCALE GENOMIC DNA]</scope>
    <source>
        <strain evidence="3">Z1</strain>
        <strain evidence="5">Z1(2018)</strain>
    </source>
</reference>